<sequence length="101" mass="10884">MASPPPAASSGGSFPVMGQSFALGCSCGPRRGVGIRKWEGTCCRCCLVNATTHTWSQRTAHSPAPSLEPRYCVLTTPTAYCSLRRSATLWMFYCQTTCPES</sequence>
<name>A0AAN8L125_9TELE</name>
<protein>
    <submittedName>
        <fullName evidence="1">Uncharacterized protein</fullName>
    </submittedName>
</protein>
<reference evidence="1 2" key="1">
    <citation type="submission" date="2021-04" db="EMBL/GenBank/DDBJ databases">
        <authorList>
            <person name="De Guttry C."/>
            <person name="Zahm M."/>
            <person name="Klopp C."/>
            <person name="Cabau C."/>
            <person name="Louis A."/>
            <person name="Berthelot C."/>
            <person name="Parey E."/>
            <person name="Roest Crollius H."/>
            <person name="Montfort J."/>
            <person name="Robinson-Rechavi M."/>
            <person name="Bucao C."/>
            <person name="Bouchez O."/>
            <person name="Gislard M."/>
            <person name="Lluch J."/>
            <person name="Milhes M."/>
            <person name="Lampietro C."/>
            <person name="Lopez Roques C."/>
            <person name="Donnadieu C."/>
            <person name="Braasch I."/>
            <person name="Desvignes T."/>
            <person name="Postlethwait J."/>
            <person name="Bobe J."/>
            <person name="Wedekind C."/>
            <person name="Guiguen Y."/>
        </authorList>
    </citation>
    <scope>NUCLEOTIDE SEQUENCE [LARGE SCALE GENOMIC DNA]</scope>
    <source>
        <strain evidence="1">Cs_M1</strain>
        <tissue evidence="1">Blood</tissue>
    </source>
</reference>
<accession>A0AAN8L125</accession>
<proteinExistence type="predicted"/>
<comment type="caution">
    <text evidence="1">The sequence shown here is derived from an EMBL/GenBank/DDBJ whole genome shotgun (WGS) entry which is preliminary data.</text>
</comment>
<organism evidence="1 2">
    <name type="scientific">Coregonus suidteri</name>
    <dbReference type="NCBI Taxonomy" id="861788"/>
    <lineage>
        <taxon>Eukaryota</taxon>
        <taxon>Metazoa</taxon>
        <taxon>Chordata</taxon>
        <taxon>Craniata</taxon>
        <taxon>Vertebrata</taxon>
        <taxon>Euteleostomi</taxon>
        <taxon>Actinopterygii</taxon>
        <taxon>Neopterygii</taxon>
        <taxon>Teleostei</taxon>
        <taxon>Protacanthopterygii</taxon>
        <taxon>Salmoniformes</taxon>
        <taxon>Salmonidae</taxon>
        <taxon>Coregoninae</taxon>
        <taxon>Coregonus</taxon>
    </lineage>
</organism>
<dbReference type="AlphaFoldDB" id="A0AAN8L125"/>
<dbReference type="EMBL" id="JAGTTL010000022">
    <property type="protein sequence ID" value="KAK6305019.1"/>
    <property type="molecule type" value="Genomic_DNA"/>
</dbReference>
<dbReference type="Proteomes" id="UP001356427">
    <property type="component" value="Unassembled WGS sequence"/>
</dbReference>
<evidence type="ECO:0000313" key="1">
    <source>
        <dbReference type="EMBL" id="KAK6305019.1"/>
    </source>
</evidence>
<gene>
    <name evidence="1" type="ORF">J4Q44_G00237990</name>
</gene>
<keyword evidence="2" id="KW-1185">Reference proteome</keyword>
<evidence type="ECO:0000313" key="2">
    <source>
        <dbReference type="Proteomes" id="UP001356427"/>
    </source>
</evidence>